<organism evidence="1 2">
    <name type="scientific">Dysgonomonas capnocytophagoides</name>
    <dbReference type="NCBI Taxonomy" id="45254"/>
    <lineage>
        <taxon>Bacteria</taxon>
        <taxon>Pseudomonadati</taxon>
        <taxon>Bacteroidota</taxon>
        <taxon>Bacteroidia</taxon>
        <taxon>Bacteroidales</taxon>
        <taxon>Dysgonomonadaceae</taxon>
        <taxon>Dysgonomonas</taxon>
    </lineage>
</organism>
<accession>A0A4Y8KZX3</accession>
<gene>
    <name evidence="1" type="ORF">E2605_11920</name>
</gene>
<protein>
    <submittedName>
        <fullName evidence="1">Uncharacterized protein</fullName>
    </submittedName>
</protein>
<dbReference type="EMBL" id="SOML01000007">
    <property type="protein sequence ID" value="TFD95547.1"/>
    <property type="molecule type" value="Genomic_DNA"/>
</dbReference>
<comment type="caution">
    <text evidence="1">The sequence shown here is derived from an EMBL/GenBank/DDBJ whole genome shotgun (WGS) entry which is preliminary data.</text>
</comment>
<dbReference type="RefSeq" id="WP_134436598.1">
    <property type="nucleotide sequence ID" value="NZ_SOML01000007.1"/>
</dbReference>
<sequence length="72" mass="8265">MSITISSPNMEDTETLYGKYIEIPGNEGASFDDFYEFLSVESAGRQLFLEEYCTYEFIEVENTVVLKFSVKV</sequence>
<reference evidence="1 2" key="1">
    <citation type="submission" date="2019-03" db="EMBL/GenBank/DDBJ databases">
        <title>San Antonio Military Medical Center submission to MRSN (WRAIR), pending publication.</title>
        <authorList>
            <person name="Blyth D.M."/>
            <person name="Mccarthy S.L."/>
            <person name="Schall S.E."/>
            <person name="Stam J.A."/>
            <person name="Ong A.C."/>
            <person name="Mcgann P.T."/>
        </authorList>
    </citation>
    <scope>NUCLEOTIDE SEQUENCE [LARGE SCALE GENOMIC DNA]</scope>
    <source>
        <strain evidence="1 2">MRSN571793</strain>
    </source>
</reference>
<keyword evidence="2" id="KW-1185">Reference proteome</keyword>
<dbReference type="AlphaFoldDB" id="A0A4Y8KZX3"/>
<dbReference type="Proteomes" id="UP000297861">
    <property type="component" value="Unassembled WGS sequence"/>
</dbReference>
<evidence type="ECO:0000313" key="1">
    <source>
        <dbReference type="EMBL" id="TFD95547.1"/>
    </source>
</evidence>
<proteinExistence type="predicted"/>
<evidence type="ECO:0000313" key="2">
    <source>
        <dbReference type="Proteomes" id="UP000297861"/>
    </source>
</evidence>
<name>A0A4Y8KZX3_9BACT</name>
<dbReference type="OrthoDB" id="999511at2"/>